<keyword evidence="4" id="KW-1185">Reference proteome</keyword>
<dbReference type="InParanoid" id="A0A6M4HCB2"/>
<reference evidence="3 4" key="1">
    <citation type="submission" date="2020-04" db="EMBL/GenBank/DDBJ databases">
        <title>Usitatibacter rugosus gen. nov., sp. nov. and Usitatibacter palustris sp. nov., novel members of Usitatibacteraceae fam. nov. within the order Nitrosomonadales isolated from soil.</title>
        <authorList>
            <person name="Huber K.J."/>
            <person name="Neumann-Schaal M."/>
            <person name="Geppert A."/>
            <person name="Luckner M."/>
            <person name="Wanner G."/>
            <person name="Overmann J."/>
        </authorList>
    </citation>
    <scope>NUCLEOTIDE SEQUENCE [LARGE SCALE GENOMIC DNA]</scope>
    <source>
        <strain evidence="3 4">Swamp67</strain>
    </source>
</reference>
<evidence type="ECO:0000313" key="4">
    <source>
        <dbReference type="Proteomes" id="UP000503096"/>
    </source>
</evidence>
<keyword evidence="1" id="KW-0175">Coiled coil</keyword>
<dbReference type="Proteomes" id="UP000503096">
    <property type="component" value="Chromosome"/>
</dbReference>
<dbReference type="KEGG" id="upl:DSM104440_03541"/>
<sequence>MRTQRSPIVLLLFLLASTLAIADTDPNAEEKLRLQQQKELLEAQKALLDAQKALFDAQFPKFTGGKAGALTFGTSVDPFHATVNAQRALRLLGDRICTDKALKAAPTIVIVADEDLKAATAYRLAHRQLDVLVKAYESLAGDDKTPKTRSSPIAAGMAVPAFATALSSIADLTRLFRSDLKVSPEEVAVSENDLLSAIAACEGFAGKVKTSQTMTMKMLDEGQSTFWAAYKKAQTLRAEAEARGPVEVAELSVFDKAKIGAASKEDKAAFVKLTADTTRRAALITIHDKIETLVGGASEAKYPNLLWILRGEEVVKQFDVAKAAPGGVLLSANIVAKGGFSVVSTSIWRSDRFYSRGGVAVSYRVVDPKNQNTLSAGFVDQESDVQRVKFD</sequence>
<gene>
    <name evidence="3" type="ORF">DSM104440_03541</name>
</gene>
<dbReference type="RefSeq" id="WP_171165048.1">
    <property type="nucleotide sequence ID" value="NZ_CP053073.1"/>
</dbReference>
<evidence type="ECO:0000256" key="2">
    <source>
        <dbReference type="SAM" id="SignalP"/>
    </source>
</evidence>
<evidence type="ECO:0000313" key="3">
    <source>
        <dbReference type="EMBL" id="QJR16705.1"/>
    </source>
</evidence>
<organism evidence="3 4">
    <name type="scientific">Usitatibacter palustris</name>
    <dbReference type="NCBI Taxonomy" id="2732487"/>
    <lineage>
        <taxon>Bacteria</taxon>
        <taxon>Pseudomonadati</taxon>
        <taxon>Pseudomonadota</taxon>
        <taxon>Betaproteobacteria</taxon>
        <taxon>Nitrosomonadales</taxon>
        <taxon>Usitatibacteraceae</taxon>
        <taxon>Usitatibacter</taxon>
    </lineage>
</organism>
<feature type="signal peptide" evidence="2">
    <location>
        <begin position="1"/>
        <end position="22"/>
    </location>
</feature>
<evidence type="ECO:0000256" key="1">
    <source>
        <dbReference type="SAM" id="Coils"/>
    </source>
</evidence>
<feature type="coiled-coil region" evidence="1">
    <location>
        <begin position="27"/>
        <end position="54"/>
    </location>
</feature>
<dbReference type="AlphaFoldDB" id="A0A6M4HCB2"/>
<dbReference type="EMBL" id="CP053073">
    <property type="protein sequence ID" value="QJR16705.1"/>
    <property type="molecule type" value="Genomic_DNA"/>
</dbReference>
<feature type="chain" id="PRO_5026925193" evidence="2">
    <location>
        <begin position="23"/>
        <end position="391"/>
    </location>
</feature>
<protein>
    <submittedName>
        <fullName evidence="3">Uncharacterized protein</fullName>
    </submittedName>
</protein>
<keyword evidence="2" id="KW-0732">Signal</keyword>
<proteinExistence type="predicted"/>
<accession>A0A6M4HCB2</accession>
<name>A0A6M4HCB2_9PROT</name>